<gene>
    <name evidence="1" type="ORF">MGU_10551</name>
</gene>
<dbReference type="EMBL" id="AZNH01000102">
    <property type="protein sequence ID" value="KID82115.1"/>
    <property type="molecule type" value="Genomic_DNA"/>
</dbReference>
<proteinExistence type="predicted"/>
<dbReference type="HOGENOM" id="CLU_044890_1_0_1"/>
<dbReference type="Proteomes" id="UP000031192">
    <property type="component" value="Unassembled WGS sequence"/>
</dbReference>
<evidence type="ECO:0008006" key="3">
    <source>
        <dbReference type="Google" id="ProtNLM"/>
    </source>
</evidence>
<comment type="caution">
    <text evidence="1">The sequence shown here is derived from an EMBL/GenBank/DDBJ whole genome shotgun (WGS) entry which is preliminary data.</text>
</comment>
<dbReference type="AlphaFoldDB" id="A0A0B4G662"/>
<name>A0A0B4G662_METGA</name>
<sequence>MRELTEIIWKQGGFRFTHTGTNFQSCTYQYHCSQDLMHAKGYRSNVEADKQRDGRRMARFPCQSKLNIRPCLQNRTLSLSIHHKWHIPYEDIELSPVVQELINSRVSTKTPSEIYREIRQIPEAKPVTRHQVYYLWQKANAEIWQRDSDPFISATTLLSEDIRYRDHHEVFTAGNLRALGFFAADTIERLQNSAAQLVMDSTFGTNSGGMDLFAVLAEDGGTGVPLAYCLVELLKPPQANPAENKPVRADPGATTYIIQQFLERLKKFGFNPKCVAIDKDPSEIAAVTAVWPGVNVQLCYWHVKRAVSTKLNSSKNTNTQNHYWPEEAQSRSRIWRSAGARCQSAGQ</sequence>
<organism evidence="1 2">
    <name type="scientific">Metarhizium guizhouense (strain ARSEF 977)</name>
    <dbReference type="NCBI Taxonomy" id="1276136"/>
    <lineage>
        <taxon>Eukaryota</taxon>
        <taxon>Fungi</taxon>
        <taxon>Dikarya</taxon>
        <taxon>Ascomycota</taxon>
        <taxon>Pezizomycotina</taxon>
        <taxon>Sordariomycetes</taxon>
        <taxon>Hypocreomycetidae</taxon>
        <taxon>Hypocreales</taxon>
        <taxon>Clavicipitaceae</taxon>
        <taxon>Metarhizium</taxon>
    </lineage>
</organism>
<accession>A0A0B4G662</accession>
<evidence type="ECO:0000313" key="2">
    <source>
        <dbReference type="Proteomes" id="UP000031192"/>
    </source>
</evidence>
<protein>
    <recommendedName>
        <fullName evidence="3">MULE transposase domain-containing protein</fullName>
    </recommendedName>
</protein>
<keyword evidence="2" id="KW-1185">Reference proteome</keyword>
<evidence type="ECO:0000313" key="1">
    <source>
        <dbReference type="EMBL" id="KID82115.1"/>
    </source>
</evidence>
<reference evidence="1 2" key="1">
    <citation type="journal article" date="2014" name="Proc. Natl. Acad. Sci. U.S.A.">
        <title>Trajectory and genomic determinants of fungal-pathogen speciation and host adaptation.</title>
        <authorList>
            <person name="Hu X."/>
            <person name="Xiao G."/>
            <person name="Zheng P."/>
            <person name="Shang Y."/>
            <person name="Su Y."/>
            <person name="Zhang X."/>
            <person name="Liu X."/>
            <person name="Zhan S."/>
            <person name="St Leger R.J."/>
            <person name="Wang C."/>
        </authorList>
    </citation>
    <scope>NUCLEOTIDE SEQUENCE [LARGE SCALE GENOMIC DNA]</scope>
    <source>
        <strain evidence="1 2">ARSEF 977</strain>
    </source>
</reference>